<dbReference type="AlphaFoldDB" id="A0ABD6BA54"/>
<dbReference type="EMBL" id="JBHUDH010000258">
    <property type="protein sequence ID" value="MFD1527800.1"/>
    <property type="molecule type" value="Genomic_DNA"/>
</dbReference>
<gene>
    <name evidence="2" type="ORF">ACFR9S_16085</name>
</gene>
<keyword evidence="3" id="KW-1185">Reference proteome</keyword>
<accession>A0ABD6BA54</accession>
<organism evidence="2 3">
    <name type="scientific">Halolamina salina</name>
    <dbReference type="NCBI Taxonomy" id="1220023"/>
    <lineage>
        <taxon>Archaea</taxon>
        <taxon>Methanobacteriati</taxon>
        <taxon>Methanobacteriota</taxon>
        <taxon>Stenosarchaea group</taxon>
        <taxon>Halobacteria</taxon>
        <taxon>Halobacteriales</taxon>
        <taxon>Haloferacaceae</taxon>
    </lineage>
</organism>
<protein>
    <submittedName>
        <fullName evidence="2">Uncharacterized protein</fullName>
    </submittedName>
</protein>
<feature type="transmembrane region" description="Helical" evidence="1">
    <location>
        <begin position="12"/>
        <end position="31"/>
    </location>
</feature>
<feature type="transmembrane region" description="Helical" evidence="1">
    <location>
        <begin position="78"/>
        <end position="103"/>
    </location>
</feature>
<dbReference type="RefSeq" id="WP_379730417.1">
    <property type="nucleotide sequence ID" value="NZ_JBHSWZ010000003.1"/>
</dbReference>
<feature type="transmembrane region" description="Helical" evidence="1">
    <location>
        <begin position="43"/>
        <end position="66"/>
    </location>
</feature>
<proteinExistence type="predicted"/>
<keyword evidence="1" id="KW-0812">Transmembrane</keyword>
<name>A0ABD6BA54_9EURY</name>
<sequence>MADPASYGDLLRLIALSLPALALLLVAFSNLRELFEIESLNLGIVLVLGSVSFMGLAAIFSITPFASGFGGSPLRVYIVFFGLIAALMCITVASGIAAFSVFYENIL</sequence>
<dbReference type="Proteomes" id="UP001597111">
    <property type="component" value="Unassembled WGS sequence"/>
</dbReference>
<evidence type="ECO:0000313" key="3">
    <source>
        <dbReference type="Proteomes" id="UP001597111"/>
    </source>
</evidence>
<keyword evidence="1" id="KW-1133">Transmembrane helix</keyword>
<evidence type="ECO:0000313" key="2">
    <source>
        <dbReference type="EMBL" id="MFD1527800.1"/>
    </source>
</evidence>
<evidence type="ECO:0000256" key="1">
    <source>
        <dbReference type="SAM" id="Phobius"/>
    </source>
</evidence>
<comment type="caution">
    <text evidence="2">The sequence shown here is derived from an EMBL/GenBank/DDBJ whole genome shotgun (WGS) entry which is preliminary data.</text>
</comment>
<reference evidence="2 3" key="1">
    <citation type="journal article" date="2019" name="Int. J. Syst. Evol. Microbiol.">
        <title>The Global Catalogue of Microorganisms (GCM) 10K type strain sequencing project: providing services to taxonomists for standard genome sequencing and annotation.</title>
        <authorList>
            <consortium name="The Broad Institute Genomics Platform"/>
            <consortium name="The Broad Institute Genome Sequencing Center for Infectious Disease"/>
            <person name="Wu L."/>
            <person name="Ma J."/>
        </authorList>
    </citation>
    <scope>NUCLEOTIDE SEQUENCE [LARGE SCALE GENOMIC DNA]</scope>
    <source>
        <strain evidence="2 3">CGMCC 1.12285</strain>
    </source>
</reference>
<keyword evidence="1" id="KW-0472">Membrane</keyword>